<accession>A0A3N5BI33</accession>
<dbReference type="CDD" id="cd09112">
    <property type="entry name" value="PLDc_CLS_2"/>
    <property type="match status" value="1"/>
</dbReference>
<evidence type="ECO:0000259" key="14">
    <source>
        <dbReference type="PROSITE" id="PS50035"/>
    </source>
</evidence>
<dbReference type="EMBL" id="RKRK01000003">
    <property type="protein sequence ID" value="RPF56419.1"/>
    <property type="molecule type" value="Genomic_DNA"/>
</dbReference>
<evidence type="ECO:0000256" key="3">
    <source>
        <dbReference type="ARBA" id="ARBA00022516"/>
    </source>
</evidence>
<evidence type="ECO:0000256" key="6">
    <source>
        <dbReference type="ARBA" id="ARBA00022737"/>
    </source>
</evidence>
<dbReference type="Pfam" id="PF13396">
    <property type="entry name" value="PLDc_N"/>
    <property type="match status" value="1"/>
</dbReference>
<feature type="active site" evidence="12">
    <location>
        <position position="241"/>
    </location>
</feature>
<dbReference type="EC" id="2.7.8.-" evidence="12 13"/>
<evidence type="ECO:0000256" key="12">
    <source>
        <dbReference type="HAMAP-Rule" id="MF_01916"/>
    </source>
</evidence>
<keyword evidence="10 12" id="KW-0594">Phospholipid biosynthesis</keyword>
<dbReference type="Pfam" id="PF13091">
    <property type="entry name" value="PLDc_2"/>
    <property type="match status" value="2"/>
</dbReference>
<keyword evidence="5 12" id="KW-0812">Transmembrane</keyword>
<reference evidence="15 16" key="1">
    <citation type="submission" date="2018-11" db="EMBL/GenBank/DDBJ databases">
        <title>Genomic Encyclopedia of Type Strains, Phase IV (KMG-IV): sequencing the most valuable type-strain genomes for metagenomic binning, comparative biology and taxonomic classification.</title>
        <authorList>
            <person name="Goeker M."/>
        </authorList>
    </citation>
    <scope>NUCLEOTIDE SEQUENCE [LARGE SCALE GENOMIC DNA]</scope>
    <source>
        <strain evidence="15 16">DSM 29158</strain>
    </source>
</reference>
<keyword evidence="4 12" id="KW-0808">Transferase</keyword>
<feature type="active site" evidence="12">
    <location>
        <position position="248"/>
    </location>
</feature>
<comment type="catalytic activity">
    <reaction evidence="12">
        <text>2 a 1,2-diacyl-sn-glycero-3-phospho-(1'-sn-glycerol) = a cardiolipin + glycerol</text>
        <dbReference type="Rhea" id="RHEA:31451"/>
        <dbReference type="ChEBI" id="CHEBI:17754"/>
        <dbReference type="ChEBI" id="CHEBI:62237"/>
        <dbReference type="ChEBI" id="CHEBI:64716"/>
    </reaction>
</comment>
<proteinExistence type="inferred from homology"/>
<evidence type="ECO:0000313" key="15">
    <source>
        <dbReference type="EMBL" id="RPF56419.1"/>
    </source>
</evidence>
<dbReference type="GO" id="GO:0008808">
    <property type="term" value="F:cardiolipin synthase activity"/>
    <property type="evidence" value="ECO:0007669"/>
    <property type="project" value="UniProtKB-UniRule"/>
</dbReference>
<comment type="function">
    <text evidence="12">Catalyzes the reversible phosphatidyl group transfer from one phosphatidylglycerol molecule to another to form cardiolipin (CL) (diphosphatidylglycerol) and glycerol.</text>
</comment>
<feature type="active site" evidence="12">
    <location>
        <position position="423"/>
    </location>
</feature>
<protein>
    <recommendedName>
        <fullName evidence="12 13">Cardiolipin synthase</fullName>
        <shortName evidence="12">CL synthase</shortName>
        <ecNumber evidence="12 13">2.7.8.-</ecNumber>
    </recommendedName>
</protein>
<dbReference type="SMART" id="SM00155">
    <property type="entry name" value="PLDc"/>
    <property type="match status" value="2"/>
</dbReference>
<comment type="caution">
    <text evidence="15">The sequence shown here is derived from an EMBL/GenBank/DDBJ whole genome shotgun (WGS) entry which is preliminary data.</text>
</comment>
<dbReference type="Proteomes" id="UP000277108">
    <property type="component" value="Unassembled WGS sequence"/>
</dbReference>
<keyword evidence="3 12" id="KW-0444">Lipid biosynthesis</keyword>
<dbReference type="GO" id="GO:0005886">
    <property type="term" value="C:plasma membrane"/>
    <property type="evidence" value="ECO:0007669"/>
    <property type="project" value="UniProtKB-SubCell"/>
</dbReference>
<keyword evidence="9 12" id="KW-0472">Membrane</keyword>
<dbReference type="Gene3D" id="3.30.870.10">
    <property type="entry name" value="Endonuclease Chain A"/>
    <property type="match status" value="2"/>
</dbReference>
<comment type="subcellular location">
    <subcellularLocation>
        <location evidence="1 12">Cell membrane</location>
        <topology evidence="1 12">Multi-pass membrane protein</topology>
    </subcellularLocation>
</comment>
<dbReference type="SUPFAM" id="SSF56024">
    <property type="entry name" value="Phospholipase D/nuclease"/>
    <property type="match status" value="2"/>
</dbReference>
<dbReference type="PANTHER" id="PTHR21248:SF22">
    <property type="entry name" value="PHOSPHOLIPASE D"/>
    <property type="match status" value="1"/>
</dbReference>
<dbReference type="InterPro" id="IPR025202">
    <property type="entry name" value="PLD-like_dom"/>
</dbReference>
<keyword evidence="6" id="KW-0677">Repeat</keyword>
<dbReference type="PROSITE" id="PS50035">
    <property type="entry name" value="PLD"/>
    <property type="match status" value="2"/>
</dbReference>
<dbReference type="InterPro" id="IPR030874">
    <property type="entry name" value="Cardiolipin_synth_Firmi"/>
</dbReference>
<feature type="transmembrane region" description="Helical" evidence="12">
    <location>
        <begin position="52"/>
        <end position="74"/>
    </location>
</feature>
<feature type="active site" evidence="12">
    <location>
        <position position="243"/>
    </location>
</feature>
<dbReference type="FunFam" id="3.30.870.10:FF:000014">
    <property type="entry name" value="Cardiolipin synthase"/>
    <property type="match status" value="1"/>
</dbReference>
<evidence type="ECO:0000256" key="11">
    <source>
        <dbReference type="ARBA" id="ARBA00023264"/>
    </source>
</evidence>
<sequence>MEHFINLWDTMIEFMHSINFTQIFNWILIGLFIINFLLVLSIIFLERRTAMATWAWILVLFFIPIVGFIIYLLFGRTIYKQQIFKNEEFLPIIKKDVETQLEDLKDNSLSFGNPTINRHDQLARLLLNNNNSFITTHNDITLFTDGHNKFSQLKRDIMNAKHHIHVQYYIFKMDELGKSIYELLVEKQRQGVHVRILYDDLGSRTLYYQNFKELIKLGGQVERFFPSWFPIINTRMNHRNHRKIVVIDGIIGYVGGFNVGDEYLGTHKKFGYWRDNHLRITGETVRALQYRFTTDWNSHHKHRKLILDKNYCPEIHHAEHTRNITPIQIGTSGPDEPWEQIKYGYLKMITSAKQSVYIQTPYFIPDQSFLDAIKLVAMSGVEVNIMIPNKPDHPLVYWGTYYNVGELLDTNANIYIYEKGFLHAKTLVIDGEVSSIGTANFDNRSFALNFEINAFVYDKQLAEKTLEAYEEDIKHSTKLTKEIYNERSLIIKCKEAIARLISPVL</sequence>
<evidence type="ECO:0000256" key="13">
    <source>
        <dbReference type="NCBIfam" id="TIGR04265"/>
    </source>
</evidence>
<evidence type="ECO:0000256" key="1">
    <source>
        <dbReference type="ARBA" id="ARBA00004651"/>
    </source>
</evidence>
<gene>
    <name evidence="15" type="ORF">EDD62_1055</name>
</gene>
<keyword evidence="2 12" id="KW-1003">Cell membrane</keyword>
<evidence type="ECO:0000256" key="2">
    <source>
        <dbReference type="ARBA" id="ARBA00022475"/>
    </source>
</evidence>
<feature type="active site" evidence="12">
    <location>
        <position position="430"/>
    </location>
</feature>
<dbReference type="PANTHER" id="PTHR21248">
    <property type="entry name" value="CARDIOLIPIN SYNTHASE"/>
    <property type="match status" value="1"/>
</dbReference>
<dbReference type="AlphaFoldDB" id="A0A3N5BI33"/>
<evidence type="ECO:0000256" key="5">
    <source>
        <dbReference type="ARBA" id="ARBA00022692"/>
    </source>
</evidence>
<name>A0A3N5BI33_9BACL</name>
<comment type="similarity">
    <text evidence="12">Belongs to the phospholipase D family. Cardiolipin synthase subfamily.</text>
</comment>
<evidence type="ECO:0000256" key="9">
    <source>
        <dbReference type="ARBA" id="ARBA00023136"/>
    </source>
</evidence>
<dbReference type="GO" id="GO:0032049">
    <property type="term" value="P:cardiolipin biosynthetic process"/>
    <property type="evidence" value="ECO:0007669"/>
    <property type="project" value="UniProtKB-UniRule"/>
</dbReference>
<dbReference type="CDD" id="cd09110">
    <property type="entry name" value="PLDc_CLS_1"/>
    <property type="match status" value="1"/>
</dbReference>
<feature type="transmembrane region" description="Helical" evidence="12">
    <location>
        <begin position="23"/>
        <end position="45"/>
    </location>
</feature>
<dbReference type="InterPro" id="IPR027379">
    <property type="entry name" value="CLS_N"/>
</dbReference>
<feature type="domain" description="PLD phosphodiesterase" evidence="14">
    <location>
        <begin position="418"/>
        <end position="445"/>
    </location>
</feature>
<evidence type="ECO:0000256" key="8">
    <source>
        <dbReference type="ARBA" id="ARBA00023098"/>
    </source>
</evidence>
<keyword evidence="11 12" id="KW-1208">Phospholipid metabolism</keyword>
<dbReference type="HAMAP" id="MF_01916">
    <property type="entry name" value="Cardiolipin_synth_Cls"/>
    <property type="match status" value="1"/>
</dbReference>
<keyword evidence="7 12" id="KW-1133">Transmembrane helix</keyword>
<dbReference type="InterPro" id="IPR001736">
    <property type="entry name" value="PLipase_D/transphosphatidylase"/>
</dbReference>
<feature type="active site" evidence="12">
    <location>
        <position position="425"/>
    </location>
</feature>
<evidence type="ECO:0000256" key="10">
    <source>
        <dbReference type="ARBA" id="ARBA00023209"/>
    </source>
</evidence>
<evidence type="ECO:0000313" key="16">
    <source>
        <dbReference type="Proteomes" id="UP000277108"/>
    </source>
</evidence>
<keyword evidence="8 12" id="KW-0443">Lipid metabolism</keyword>
<organism evidence="15 16">
    <name type="scientific">Abyssicoccus albus</name>
    <dbReference type="NCBI Taxonomy" id="1817405"/>
    <lineage>
        <taxon>Bacteria</taxon>
        <taxon>Bacillati</taxon>
        <taxon>Bacillota</taxon>
        <taxon>Bacilli</taxon>
        <taxon>Bacillales</taxon>
        <taxon>Abyssicoccaceae</taxon>
    </lineage>
</organism>
<evidence type="ECO:0000256" key="4">
    <source>
        <dbReference type="ARBA" id="ARBA00022679"/>
    </source>
</evidence>
<dbReference type="InterPro" id="IPR022924">
    <property type="entry name" value="Cardiolipin_synthase"/>
</dbReference>
<keyword evidence="16" id="KW-1185">Reference proteome</keyword>
<dbReference type="NCBIfam" id="TIGR04265">
    <property type="entry name" value="bac_cardiolipin"/>
    <property type="match status" value="1"/>
</dbReference>
<evidence type="ECO:0000256" key="7">
    <source>
        <dbReference type="ARBA" id="ARBA00022989"/>
    </source>
</evidence>
<feature type="domain" description="PLD phosphodiesterase" evidence="14">
    <location>
        <begin position="236"/>
        <end position="263"/>
    </location>
</feature>